<organism evidence="9 10">
    <name type="scientific">Dissostichus eleginoides</name>
    <name type="common">Patagonian toothfish</name>
    <name type="synonym">Dissostichus amissus</name>
    <dbReference type="NCBI Taxonomy" id="100907"/>
    <lineage>
        <taxon>Eukaryota</taxon>
        <taxon>Metazoa</taxon>
        <taxon>Chordata</taxon>
        <taxon>Craniata</taxon>
        <taxon>Vertebrata</taxon>
        <taxon>Euteleostomi</taxon>
        <taxon>Actinopterygii</taxon>
        <taxon>Neopterygii</taxon>
        <taxon>Teleostei</taxon>
        <taxon>Neoteleostei</taxon>
        <taxon>Acanthomorphata</taxon>
        <taxon>Eupercaria</taxon>
        <taxon>Perciformes</taxon>
        <taxon>Notothenioidei</taxon>
        <taxon>Nototheniidae</taxon>
        <taxon>Dissostichus</taxon>
    </lineage>
</organism>
<dbReference type="PANTHER" id="PTHR19226:SF2">
    <property type="entry name" value="THY-1 MEMBRANE GLYCOPROTEIN"/>
    <property type="match status" value="1"/>
</dbReference>
<dbReference type="InterPro" id="IPR033292">
    <property type="entry name" value="THY1"/>
</dbReference>
<dbReference type="GO" id="GO:0030334">
    <property type="term" value="P:regulation of cell migration"/>
    <property type="evidence" value="ECO:0007669"/>
    <property type="project" value="InterPro"/>
</dbReference>
<dbReference type="Proteomes" id="UP001228049">
    <property type="component" value="Unassembled WGS sequence"/>
</dbReference>
<keyword evidence="4" id="KW-0472">Membrane</keyword>
<evidence type="ECO:0000256" key="8">
    <source>
        <dbReference type="ARBA" id="ARBA00023319"/>
    </source>
</evidence>
<evidence type="ECO:0000313" key="9">
    <source>
        <dbReference type="EMBL" id="KAK1882561.1"/>
    </source>
</evidence>
<evidence type="ECO:0000256" key="4">
    <source>
        <dbReference type="ARBA" id="ARBA00023136"/>
    </source>
</evidence>
<keyword evidence="5" id="KW-1015">Disulfide bond</keyword>
<dbReference type="GO" id="GO:0045121">
    <property type="term" value="C:membrane raft"/>
    <property type="evidence" value="ECO:0007669"/>
    <property type="project" value="TreeGrafter"/>
</dbReference>
<dbReference type="GO" id="GO:0009897">
    <property type="term" value="C:external side of plasma membrane"/>
    <property type="evidence" value="ECO:0007669"/>
    <property type="project" value="TreeGrafter"/>
</dbReference>
<dbReference type="GO" id="GO:0005925">
    <property type="term" value="C:focal adhesion"/>
    <property type="evidence" value="ECO:0007669"/>
    <property type="project" value="TreeGrafter"/>
</dbReference>
<evidence type="ECO:0000256" key="1">
    <source>
        <dbReference type="ARBA" id="ARBA00004236"/>
    </source>
</evidence>
<evidence type="ECO:0000256" key="3">
    <source>
        <dbReference type="ARBA" id="ARBA00022729"/>
    </source>
</evidence>
<keyword evidence="6" id="KW-0325">Glycoprotein</keyword>
<comment type="caution">
    <text evidence="9">The sequence shown here is derived from an EMBL/GenBank/DDBJ whole genome shotgun (WGS) entry which is preliminary data.</text>
</comment>
<dbReference type="PANTHER" id="PTHR19226">
    <property type="entry name" value="THY-1 MEMBRANE GLYCOPROTEIN"/>
    <property type="match status" value="1"/>
</dbReference>
<evidence type="ECO:0000313" key="10">
    <source>
        <dbReference type="Proteomes" id="UP001228049"/>
    </source>
</evidence>
<dbReference type="GO" id="GO:0030425">
    <property type="term" value="C:dendrite"/>
    <property type="evidence" value="ECO:0007669"/>
    <property type="project" value="TreeGrafter"/>
</dbReference>
<dbReference type="GO" id="GO:0005096">
    <property type="term" value="F:GTPase activator activity"/>
    <property type="evidence" value="ECO:0007669"/>
    <property type="project" value="TreeGrafter"/>
</dbReference>
<dbReference type="GO" id="GO:0051894">
    <property type="term" value="P:positive regulation of focal adhesion assembly"/>
    <property type="evidence" value="ECO:0007669"/>
    <property type="project" value="TreeGrafter"/>
</dbReference>
<reference evidence="9" key="1">
    <citation type="submission" date="2023-04" db="EMBL/GenBank/DDBJ databases">
        <title>Chromosome-level genome of Chaenocephalus aceratus.</title>
        <authorList>
            <person name="Park H."/>
        </authorList>
    </citation>
    <scope>NUCLEOTIDE SEQUENCE</scope>
    <source>
        <strain evidence="9">DE</strain>
        <tissue evidence="9">Muscle</tissue>
    </source>
</reference>
<keyword evidence="2" id="KW-1003">Cell membrane</keyword>
<gene>
    <name evidence="9" type="ORF">KUDE01_023343</name>
</gene>
<dbReference type="GO" id="GO:0043209">
    <property type="term" value="C:myelin sheath"/>
    <property type="evidence" value="ECO:0007669"/>
    <property type="project" value="TreeGrafter"/>
</dbReference>
<accession>A0AAD9EZ83</accession>
<keyword evidence="10" id="KW-1185">Reference proteome</keyword>
<evidence type="ECO:0000256" key="7">
    <source>
        <dbReference type="ARBA" id="ARBA00023288"/>
    </source>
</evidence>
<keyword evidence="7" id="KW-0449">Lipoprotein</keyword>
<protein>
    <submittedName>
        <fullName evidence="9">Thy-1 membrane glycoprotein</fullName>
    </submittedName>
</protein>
<evidence type="ECO:0000256" key="6">
    <source>
        <dbReference type="ARBA" id="ARBA00023180"/>
    </source>
</evidence>
<dbReference type="GO" id="GO:0007155">
    <property type="term" value="P:cell adhesion"/>
    <property type="evidence" value="ECO:0007669"/>
    <property type="project" value="InterPro"/>
</dbReference>
<dbReference type="AlphaFoldDB" id="A0AAD9EZ83"/>
<keyword evidence="3" id="KW-0732">Signal</keyword>
<dbReference type="GO" id="GO:0007229">
    <property type="term" value="P:integrin-mediated signaling pathway"/>
    <property type="evidence" value="ECO:0007669"/>
    <property type="project" value="TreeGrafter"/>
</dbReference>
<dbReference type="EMBL" id="JASDAP010000023">
    <property type="protein sequence ID" value="KAK1882561.1"/>
    <property type="molecule type" value="Genomic_DNA"/>
</dbReference>
<comment type="subcellular location">
    <subcellularLocation>
        <location evidence="1">Cell membrane</location>
    </subcellularLocation>
</comment>
<name>A0AAD9EZ83_DISEL</name>
<dbReference type="GO" id="GO:0005178">
    <property type="term" value="F:integrin binding"/>
    <property type="evidence" value="ECO:0007669"/>
    <property type="project" value="InterPro"/>
</dbReference>
<sequence>MHEKTAASISIRPVSSTAVIVGPVVLLRLQPKCRYDYAQCSKLSLTSCGYLLLTADESYLAMCSLSRGGAAPVCWEIGRMLFLSTILLFGFASAQKVIQLNYCSIDEHHLRMDCKYAVPAESPTPYCKYTNGERLFDTTDPDEEQHAPFKKKARVRIFPGNICRLLFKNLPNGKSNFTCSIKLADTGATATKTSVVFKKLLLPCSAWSVLFQSCSGLMLTLMTLPMLLDIHWL</sequence>
<proteinExistence type="predicted"/>
<evidence type="ECO:0000256" key="5">
    <source>
        <dbReference type="ARBA" id="ARBA00023157"/>
    </source>
</evidence>
<evidence type="ECO:0000256" key="2">
    <source>
        <dbReference type="ARBA" id="ARBA00022475"/>
    </source>
</evidence>
<keyword evidence="8" id="KW-0393">Immunoglobulin domain</keyword>